<dbReference type="Gene3D" id="3.30.559.70">
    <property type="entry name" value="Choline/Carnitine o-acyltransferase, domain 2"/>
    <property type="match status" value="1"/>
</dbReference>
<dbReference type="Pfam" id="PF00755">
    <property type="entry name" value="Carn_acyltransf"/>
    <property type="match status" value="1"/>
</dbReference>
<comment type="similarity">
    <text evidence="1">Belongs to the carnitine/choline acetyltransferase family.</text>
</comment>
<evidence type="ECO:0000256" key="1">
    <source>
        <dbReference type="ARBA" id="ARBA00005232"/>
    </source>
</evidence>
<proteinExistence type="inferred from homology"/>
<dbReference type="Proteomes" id="UP000789375">
    <property type="component" value="Unassembled WGS sequence"/>
</dbReference>
<accession>A0A9N8VTW0</accession>
<keyword evidence="3" id="KW-0012">Acyltransferase</keyword>
<organism evidence="6 7">
    <name type="scientific">Funneliformis mosseae</name>
    <name type="common">Endomycorrhizal fungus</name>
    <name type="synonym">Glomus mosseae</name>
    <dbReference type="NCBI Taxonomy" id="27381"/>
    <lineage>
        <taxon>Eukaryota</taxon>
        <taxon>Fungi</taxon>
        <taxon>Fungi incertae sedis</taxon>
        <taxon>Mucoromycota</taxon>
        <taxon>Glomeromycotina</taxon>
        <taxon>Glomeromycetes</taxon>
        <taxon>Glomerales</taxon>
        <taxon>Glomeraceae</taxon>
        <taxon>Funneliformis</taxon>
    </lineage>
</organism>
<evidence type="ECO:0000313" key="7">
    <source>
        <dbReference type="Proteomes" id="UP000789375"/>
    </source>
</evidence>
<keyword evidence="2" id="KW-0808">Transferase</keyword>
<dbReference type="GO" id="GO:0016746">
    <property type="term" value="F:acyltransferase activity"/>
    <property type="evidence" value="ECO:0007669"/>
    <property type="project" value="UniProtKB-KW"/>
</dbReference>
<dbReference type="AlphaFoldDB" id="A0A9N8VTW0"/>
<sequence length="602" mass="69150">MSNQVIKTFSNQYKLPRLPIPSLEESTTKYLNSLKPLLSFEEFEYTKQHVKDFIKPGGLGQKLHQRLIDIDRISPYNWLDDTWWIKKAYLEWRAPVIINSNWYLLLIDDPNTPEEYFTNNNEICLKGQFSKWQIKRAAHLIEKMLEYKNLIDTESIPPDITRTYPLCMHQYTRCYGITRIPKLNCDELIYTPHPAPAKHILVIIKDQFYILNGYDKDGQRYTDGDIEIQLHQIVDDVLKVQLDPPIGVLTADDQTLTLIENALFIINLDDYSTGMGFDKFSQNMFHGLNAHNRWFDKAMSIAIENNGRAAMNGEHSPCDALIPSIIFQWIGLEPTLPNASVSGRSIISPKRIRFTINEQTLKDIFEAQKRIDPIIVDSDIVILQFSEYGIQFIKKIAKCSPDAYIQMVLQLAYFKTHQKVVPTYETGSTRQFLHGRTDTIRTLSLESKAFVEGMENKSLTVQQKYNLLQAATKAHSIYSQDVSNGKGCDRYLLGLKLLLQKDESHPIFTETIFIKSQEWILSTSGLNSGDKLNGTGFGCVYPNGYGINYLSGEYLLKFGIESKYSSSETDSNAFKQNIINALKDMKDICEQINSNYEKEDRL</sequence>
<name>A0A9N8VTW0_FUNMO</name>
<evidence type="ECO:0000313" key="6">
    <source>
        <dbReference type="EMBL" id="CAG8461214.1"/>
    </source>
</evidence>
<dbReference type="InterPro" id="IPR042231">
    <property type="entry name" value="Cho/carn_acyl_trans_2"/>
</dbReference>
<reference evidence="6" key="1">
    <citation type="submission" date="2021-06" db="EMBL/GenBank/DDBJ databases">
        <authorList>
            <person name="Kallberg Y."/>
            <person name="Tangrot J."/>
            <person name="Rosling A."/>
        </authorList>
    </citation>
    <scope>NUCLEOTIDE SEQUENCE</scope>
    <source>
        <strain evidence="6">87-6 pot B 2015</strain>
    </source>
</reference>
<dbReference type="SUPFAM" id="SSF52777">
    <property type="entry name" value="CoA-dependent acyltransferases"/>
    <property type="match status" value="2"/>
</dbReference>
<evidence type="ECO:0000256" key="4">
    <source>
        <dbReference type="PIRSR" id="PIRSR600542-1"/>
    </source>
</evidence>
<comment type="caution">
    <text evidence="6">The sequence shown here is derived from an EMBL/GenBank/DDBJ whole genome shotgun (WGS) entry which is preliminary data.</text>
</comment>
<dbReference type="InterPro" id="IPR023213">
    <property type="entry name" value="CAT-like_dom_sf"/>
</dbReference>
<gene>
    <name evidence="6" type="ORF">FMOSSE_LOCUS2046</name>
</gene>
<dbReference type="PANTHER" id="PTHR22589:SF107">
    <property type="entry name" value="CHOLINE_CARNITINE ACYLTRANSFERASE DOMAIN-CONTAINING PROTEIN"/>
    <property type="match status" value="1"/>
</dbReference>
<feature type="domain" description="Choline/carnitine acyltransferase" evidence="5">
    <location>
        <begin position="18"/>
        <end position="578"/>
    </location>
</feature>
<evidence type="ECO:0000256" key="3">
    <source>
        <dbReference type="ARBA" id="ARBA00023315"/>
    </source>
</evidence>
<protein>
    <submittedName>
        <fullName evidence="6">12484_t:CDS:1</fullName>
    </submittedName>
</protein>
<evidence type="ECO:0000259" key="5">
    <source>
        <dbReference type="Pfam" id="PF00755"/>
    </source>
</evidence>
<dbReference type="InterPro" id="IPR000542">
    <property type="entry name" value="Carn_acyl_trans"/>
</dbReference>
<evidence type="ECO:0000256" key="2">
    <source>
        <dbReference type="ARBA" id="ARBA00022679"/>
    </source>
</evidence>
<dbReference type="InterPro" id="IPR039551">
    <property type="entry name" value="Cho/carn_acyl_trans"/>
</dbReference>
<dbReference type="PANTHER" id="PTHR22589">
    <property type="entry name" value="CARNITINE O-ACYLTRANSFERASE"/>
    <property type="match status" value="1"/>
</dbReference>
<keyword evidence="7" id="KW-1185">Reference proteome</keyword>
<feature type="active site" description="Proton acceptor" evidence="4">
    <location>
        <position position="315"/>
    </location>
</feature>
<dbReference type="EMBL" id="CAJVPP010000252">
    <property type="protein sequence ID" value="CAG8461214.1"/>
    <property type="molecule type" value="Genomic_DNA"/>
</dbReference>
<dbReference type="Gene3D" id="3.30.559.10">
    <property type="entry name" value="Chloramphenicol acetyltransferase-like domain"/>
    <property type="match status" value="1"/>
</dbReference>